<dbReference type="EMBL" id="VUNL01000023">
    <property type="protein sequence ID" value="MSV25989.1"/>
    <property type="molecule type" value="Genomic_DNA"/>
</dbReference>
<dbReference type="SUPFAM" id="SSF52540">
    <property type="entry name" value="P-loop containing nucleoside triphosphate hydrolases"/>
    <property type="match status" value="1"/>
</dbReference>
<name>A0A6I2UZW8_9FIRM</name>
<evidence type="ECO:0000256" key="4">
    <source>
        <dbReference type="SAM" id="Coils"/>
    </source>
</evidence>
<comment type="similarity">
    <text evidence="1">Belongs to the SMC family. SbcC subfamily.</text>
</comment>
<dbReference type="Proteomes" id="UP000430222">
    <property type="component" value="Unassembled WGS sequence"/>
</dbReference>
<dbReference type="InterPro" id="IPR027417">
    <property type="entry name" value="P-loop_NTPase"/>
</dbReference>
<comment type="subunit">
    <text evidence="2">Heterodimer of SbcC and SbcD.</text>
</comment>
<evidence type="ECO:0000256" key="3">
    <source>
        <dbReference type="ARBA" id="ARBA00013368"/>
    </source>
</evidence>
<organism evidence="6 7">
    <name type="scientific">Selenomonas montiformis</name>
    <dbReference type="NCBI Taxonomy" id="2652285"/>
    <lineage>
        <taxon>Bacteria</taxon>
        <taxon>Bacillati</taxon>
        <taxon>Bacillota</taxon>
        <taxon>Negativicutes</taxon>
        <taxon>Selenomonadales</taxon>
        <taxon>Selenomonadaceae</taxon>
        <taxon>Selenomonas</taxon>
    </lineage>
</organism>
<dbReference type="PANTHER" id="PTHR32114:SF2">
    <property type="entry name" value="ABC TRANSPORTER ABCH.3"/>
    <property type="match status" value="1"/>
</dbReference>
<feature type="domain" description="Endonuclease GajA/Old nuclease/RecF-like AAA" evidence="5">
    <location>
        <begin position="1"/>
        <end position="436"/>
    </location>
</feature>
<keyword evidence="4" id="KW-0175">Coiled coil</keyword>
<protein>
    <recommendedName>
        <fullName evidence="3">Nuclease SbcCD subunit C</fullName>
    </recommendedName>
</protein>
<dbReference type="SUPFAM" id="SSF75712">
    <property type="entry name" value="Rad50 coiled-coil Zn hook"/>
    <property type="match status" value="1"/>
</dbReference>
<dbReference type="Pfam" id="PF13175">
    <property type="entry name" value="AAA_15"/>
    <property type="match status" value="1"/>
</dbReference>
<accession>A0A6I2UZW8</accession>
<evidence type="ECO:0000256" key="1">
    <source>
        <dbReference type="ARBA" id="ARBA00006930"/>
    </source>
</evidence>
<gene>
    <name evidence="6" type="ORF">FYJ78_12615</name>
</gene>
<dbReference type="RefSeq" id="WP_154621757.1">
    <property type="nucleotide sequence ID" value="NZ_VUNL01000023.1"/>
</dbReference>
<keyword evidence="7" id="KW-1185">Reference proteome</keyword>
<dbReference type="PANTHER" id="PTHR32114">
    <property type="entry name" value="ABC TRANSPORTER ABCH.3"/>
    <property type="match status" value="1"/>
</dbReference>
<feature type="coiled-coil region" evidence="4">
    <location>
        <begin position="296"/>
        <end position="351"/>
    </location>
</feature>
<evidence type="ECO:0000256" key="2">
    <source>
        <dbReference type="ARBA" id="ARBA00011322"/>
    </source>
</evidence>
<feature type="coiled-coil region" evidence="4">
    <location>
        <begin position="473"/>
        <end position="520"/>
    </location>
</feature>
<evidence type="ECO:0000259" key="5">
    <source>
        <dbReference type="Pfam" id="PF13175"/>
    </source>
</evidence>
<evidence type="ECO:0000313" key="6">
    <source>
        <dbReference type="EMBL" id="MSV25989.1"/>
    </source>
</evidence>
<dbReference type="InterPro" id="IPR041685">
    <property type="entry name" value="AAA_GajA/Old/RecF-like"/>
</dbReference>
<dbReference type="Gene3D" id="1.10.287.1490">
    <property type="match status" value="1"/>
</dbReference>
<sequence length="650" mass="72065">MKILHLRLENFRGIRELDIDFDGKDADIFGANGTGKTTIANAVTWLFCDAPATEEKDFSPKTAGAHDLHHKAEMTVEKDDGERFTFAKDYYEKWTKKRGSASREFSGHITDWYVNGVQQKKKTYEETIQQATGATIEQMKMLLIHGYFPQTMKPEARRTVLFELCEEVNDEDVIRENGLEGLSGVLLRPGTTDEHYSVDEYKKVAAAQRRKLNKELDTLPARIDEATKALPEDGRELAAIEADLKTAKETLDQAMAATSDAKHPEGAEVAKAVLAGKEAELKAKQAAYDAEAAKKNADAYDAVSQAKRERDEHERAATKAAEEAKRVRETITALKAKRDALLEEYAEVQAEVWSDAQEFCPTCGQHLPDGKIAEFRQSFNERKSARKQHINTEGQQCSKDKIAELDAKAAEQEALAAEEAQKSEEAAKRATDIEAKIQTPPPFEATEEGQEILAGIEKARGSLRGGAIDAEALAKAQAAEDDARAHLDALTAEKVAYQAAERARARIEELRAAQKKDSSELDKIEAGLDLCDRFIRAKAQAITRSVNKHFKTVSWQLFKEQVNGGLEQVCNPMTKNTAGEWVEYKSSNTAAQVNAGLEIIDVLNKHFHTNLPVIVDRAESVCKIAKVSEQTIRLIVSAPDGTLRVKIKED</sequence>
<dbReference type="AlphaFoldDB" id="A0A6I2UZW8"/>
<comment type="caution">
    <text evidence="6">The sequence shown here is derived from an EMBL/GenBank/DDBJ whole genome shotgun (WGS) entry which is preliminary data.</text>
</comment>
<proteinExistence type="inferred from homology"/>
<evidence type="ECO:0000313" key="7">
    <source>
        <dbReference type="Proteomes" id="UP000430222"/>
    </source>
</evidence>
<dbReference type="Gene3D" id="3.40.50.300">
    <property type="entry name" value="P-loop containing nucleotide triphosphate hydrolases"/>
    <property type="match status" value="1"/>
</dbReference>
<reference evidence="6 7" key="1">
    <citation type="submission" date="2019-08" db="EMBL/GenBank/DDBJ databases">
        <title>In-depth cultivation of the pig gut microbiome towards novel bacterial diversity and tailored functional studies.</title>
        <authorList>
            <person name="Wylensek D."/>
            <person name="Hitch T.C.A."/>
            <person name="Clavel T."/>
        </authorList>
    </citation>
    <scope>NUCLEOTIDE SEQUENCE [LARGE SCALE GENOMIC DNA]</scope>
    <source>
        <strain evidence="7">WCA-380-WT-3B3</strain>
    </source>
</reference>